<feature type="chain" id="PRO_5032747381" evidence="1">
    <location>
        <begin position="20"/>
        <end position="255"/>
    </location>
</feature>
<dbReference type="RefSeq" id="WP_161086150.1">
    <property type="nucleotide sequence ID" value="NZ_WWCX01000065.1"/>
</dbReference>
<gene>
    <name evidence="2" type="ORF">GTP90_25420</name>
</gene>
<evidence type="ECO:0000313" key="2">
    <source>
        <dbReference type="EMBL" id="MYM97196.1"/>
    </source>
</evidence>
<proteinExistence type="predicted"/>
<dbReference type="EMBL" id="WWCX01000065">
    <property type="protein sequence ID" value="MYM97196.1"/>
    <property type="molecule type" value="Genomic_DNA"/>
</dbReference>
<evidence type="ECO:0000313" key="3">
    <source>
        <dbReference type="Proteomes" id="UP000447355"/>
    </source>
</evidence>
<dbReference type="AlphaFoldDB" id="A0A845GVH6"/>
<name>A0A845GVH6_9BURK</name>
<protein>
    <submittedName>
        <fullName evidence="2">Uncharacterized protein</fullName>
    </submittedName>
</protein>
<comment type="caution">
    <text evidence="2">The sequence shown here is derived from an EMBL/GenBank/DDBJ whole genome shotgun (WGS) entry which is preliminary data.</text>
</comment>
<keyword evidence="1" id="KW-0732">Signal</keyword>
<accession>A0A845GVH6</accession>
<feature type="signal peptide" evidence="1">
    <location>
        <begin position="1"/>
        <end position="19"/>
    </location>
</feature>
<dbReference type="Proteomes" id="UP000447355">
    <property type="component" value="Unassembled WGS sequence"/>
</dbReference>
<sequence>MKGSSATLLALTLAGPASAQSVAVTLSATDNTSLELRYDIPATCNALDFTNPGIPPSSAAELRRDWTALDGCGEVDGNQIRRKTASCSSLRFRVPAATRSLDRVYPWSYPIGQGFYAHTSAYAVSPASCGAVSWKFSAPGGAVVVDGRPSGDAATLPSTTANAHYLPVALLLQPLPQGAAAKIHLDPRLSAADTRFLGDSILDATTYLAKALPDIDFPVPYVIAAISPEANGWRGDVAHRSTMRLTFSADAPARM</sequence>
<reference evidence="2" key="1">
    <citation type="submission" date="2019-12" db="EMBL/GenBank/DDBJ databases">
        <title>Novel species isolated from a subtropical stream in China.</title>
        <authorList>
            <person name="Lu H."/>
        </authorList>
    </citation>
    <scope>NUCLEOTIDE SEQUENCE [LARGE SCALE GENOMIC DNA]</scope>
    <source>
        <strain evidence="2">FT81W</strain>
    </source>
</reference>
<organism evidence="2 3">
    <name type="scientific">Duganella vulcania</name>
    <dbReference type="NCBI Taxonomy" id="2692166"/>
    <lineage>
        <taxon>Bacteria</taxon>
        <taxon>Pseudomonadati</taxon>
        <taxon>Pseudomonadota</taxon>
        <taxon>Betaproteobacteria</taxon>
        <taxon>Burkholderiales</taxon>
        <taxon>Oxalobacteraceae</taxon>
        <taxon>Telluria group</taxon>
        <taxon>Duganella</taxon>
    </lineage>
</organism>
<evidence type="ECO:0000256" key="1">
    <source>
        <dbReference type="SAM" id="SignalP"/>
    </source>
</evidence>